<proteinExistence type="predicted"/>
<accession>A6DNV0</accession>
<dbReference type="Proteomes" id="UP000004947">
    <property type="component" value="Unassembled WGS sequence"/>
</dbReference>
<sequence length="52" mass="5942">MLFGAWVKAKVQSLLKKVHKKGVIFTGIRQCLNGKKARVGIIYQAFIKYFKS</sequence>
<gene>
    <name evidence="1" type="ORF">LNTAR_18970</name>
</gene>
<dbReference type="EMBL" id="ABCK01000014">
    <property type="protein sequence ID" value="EDM26759.1"/>
    <property type="molecule type" value="Genomic_DNA"/>
</dbReference>
<name>A6DNV0_9BACT</name>
<reference evidence="1 2" key="1">
    <citation type="journal article" date="2010" name="J. Bacteriol.">
        <title>Genome sequence of Lentisphaera araneosa HTCC2155T, the type species of the order Lentisphaerales in the phylum Lentisphaerae.</title>
        <authorList>
            <person name="Thrash J.C."/>
            <person name="Cho J.C."/>
            <person name="Vergin K.L."/>
            <person name="Morris R.M."/>
            <person name="Giovannoni S.J."/>
        </authorList>
    </citation>
    <scope>NUCLEOTIDE SEQUENCE [LARGE SCALE GENOMIC DNA]</scope>
    <source>
        <strain evidence="1 2">HTCC2155</strain>
    </source>
</reference>
<keyword evidence="2" id="KW-1185">Reference proteome</keyword>
<dbReference type="STRING" id="313628.LNTAR_18970"/>
<evidence type="ECO:0000313" key="2">
    <source>
        <dbReference type="Proteomes" id="UP000004947"/>
    </source>
</evidence>
<organism evidence="1 2">
    <name type="scientific">Lentisphaera araneosa HTCC2155</name>
    <dbReference type="NCBI Taxonomy" id="313628"/>
    <lineage>
        <taxon>Bacteria</taxon>
        <taxon>Pseudomonadati</taxon>
        <taxon>Lentisphaerota</taxon>
        <taxon>Lentisphaeria</taxon>
        <taxon>Lentisphaerales</taxon>
        <taxon>Lentisphaeraceae</taxon>
        <taxon>Lentisphaera</taxon>
    </lineage>
</organism>
<protein>
    <submittedName>
        <fullName evidence="1">Uncharacterized protein</fullName>
    </submittedName>
</protein>
<comment type="caution">
    <text evidence="1">The sequence shown here is derived from an EMBL/GenBank/DDBJ whole genome shotgun (WGS) entry which is preliminary data.</text>
</comment>
<dbReference type="AlphaFoldDB" id="A6DNV0"/>
<evidence type="ECO:0000313" key="1">
    <source>
        <dbReference type="EMBL" id="EDM26759.1"/>
    </source>
</evidence>